<comment type="caution">
    <text evidence="1">The sequence shown here is derived from an EMBL/GenBank/DDBJ whole genome shotgun (WGS) entry which is preliminary data.</text>
</comment>
<dbReference type="InterPro" id="IPR051675">
    <property type="entry name" value="Endo/Exo/Phosphatase_dom_1"/>
</dbReference>
<dbReference type="SUPFAM" id="SSF47781">
    <property type="entry name" value="RuvA domain 2-like"/>
    <property type="match status" value="2"/>
</dbReference>
<accession>A0ABT5XQQ8</accession>
<evidence type="ECO:0000313" key="2">
    <source>
        <dbReference type="Proteomes" id="UP001217083"/>
    </source>
</evidence>
<protein>
    <submittedName>
        <fullName evidence="1">Helix-hairpin-helix domain-containing protein</fullName>
    </submittedName>
</protein>
<keyword evidence="2" id="KW-1185">Reference proteome</keyword>
<gene>
    <name evidence="1" type="ORF">PY091_13425</name>
</gene>
<dbReference type="InterPro" id="IPR010994">
    <property type="entry name" value="RuvA_2-like"/>
</dbReference>
<dbReference type="Proteomes" id="UP001217083">
    <property type="component" value="Unassembled WGS sequence"/>
</dbReference>
<dbReference type="EMBL" id="JARFVA010000004">
    <property type="protein sequence ID" value="MDF0708224.1"/>
    <property type="molecule type" value="Genomic_DNA"/>
</dbReference>
<evidence type="ECO:0000313" key="1">
    <source>
        <dbReference type="EMBL" id="MDF0708224.1"/>
    </source>
</evidence>
<reference evidence="1 2" key="1">
    <citation type="submission" date="2023-03" db="EMBL/GenBank/DDBJ databases">
        <title>Muricauda XX sp. nov. and Muricauda XXX sp. nov., two novel species isolated from Okinawa Trough.</title>
        <authorList>
            <person name="Cao W."/>
            <person name="Deng X."/>
        </authorList>
    </citation>
    <scope>NUCLEOTIDE SEQUENCE [LARGE SCALE GENOMIC DNA]</scope>
    <source>
        <strain evidence="1 2">81s02</strain>
    </source>
</reference>
<dbReference type="Pfam" id="PF12836">
    <property type="entry name" value="HHH_3"/>
    <property type="match status" value="2"/>
</dbReference>
<name>A0ABT5XQQ8_9FLAO</name>
<dbReference type="RefSeq" id="WP_275650173.1">
    <property type="nucleotide sequence ID" value="NZ_JARFVA010000004.1"/>
</dbReference>
<dbReference type="PANTHER" id="PTHR21180:SF32">
    <property type="entry name" value="ENDONUCLEASE_EXONUCLEASE_PHOSPHATASE FAMILY DOMAIN-CONTAINING PROTEIN 1"/>
    <property type="match status" value="1"/>
</dbReference>
<sequence length="201" mass="22936">MGLSTAELDRLFVFRNQGKFVNSAEEFQEVTKISDTLLKTIAPYFKFPDWVSSVPSTTRKHQSQSKTKVLVKDLNTATASDLMAVYGIGETLSKRIVKFRDRLGGFLVDEQLYDVYGLKPEVVQKTLLKFKVKEVPTIKRININKASAEELAQLVYIPKSLAYNIVEYRGLNGVFRSFQDLKNIEKFPSEKLDRIALYLSL</sequence>
<proteinExistence type="predicted"/>
<dbReference type="Gene3D" id="1.10.150.280">
    <property type="entry name" value="AF1531-like domain"/>
    <property type="match status" value="2"/>
</dbReference>
<organism evidence="1 2">
    <name type="scientific">Flagellimonas okinawensis</name>
    <dbReference type="NCBI Taxonomy" id="3031324"/>
    <lineage>
        <taxon>Bacteria</taxon>
        <taxon>Pseudomonadati</taxon>
        <taxon>Bacteroidota</taxon>
        <taxon>Flavobacteriia</taxon>
        <taxon>Flavobacteriales</taxon>
        <taxon>Flavobacteriaceae</taxon>
        <taxon>Flagellimonas</taxon>
    </lineage>
</organism>
<dbReference type="PANTHER" id="PTHR21180">
    <property type="entry name" value="ENDONUCLEASE/EXONUCLEASE/PHOSPHATASE FAMILY DOMAIN-CONTAINING PROTEIN 1"/>
    <property type="match status" value="1"/>
</dbReference>